<accession>A0A9Q0QWB5</accession>
<dbReference type="Gene3D" id="1.20.1270.60">
    <property type="entry name" value="Arfaptin homology (AH) domain/BAR domain"/>
    <property type="match status" value="1"/>
</dbReference>
<feature type="compositionally biased region" description="Polar residues" evidence="1">
    <location>
        <begin position="561"/>
        <end position="579"/>
    </location>
</feature>
<keyword evidence="3" id="KW-1185">Reference proteome</keyword>
<evidence type="ECO:0000256" key="1">
    <source>
        <dbReference type="SAM" id="MobiDB-lite"/>
    </source>
</evidence>
<gene>
    <name evidence="2" type="ORF">NE237_007304</name>
</gene>
<organism evidence="2 3">
    <name type="scientific">Protea cynaroides</name>
    <dbReference type="NCBI Taxonomy" id="273540"/>
    <lineage>
        <taxon>Eukaryota</taxon>
        <taxon>Viridiplantae</taxon>
        <taxon>Streptophyta</taxon>
        <taxon>Embryophyta</taxon>
        <taxon>Tracheophyta</taxon>
        <taxon>Spermatophyta</taxon>
        <taxon>Magnoliopsida</taxon>
        <taxon>Proteales</taxon>
        <taxon>Proteaceae</taxon>
        <taxon>Protea</taxon>
    </lineage>
</organism>
<evidence type="ECO:0008006" key="4">
    <source>
        <dbReference type="Google" id="ProtNLM"/>
    </source>
</evidence>
<feature type="compositionally biased region" description="Basic and acidic residues" evidence="1">
    <location>
        <begin position="14"/>
        <end position="24"/>
    </location>
</feature>
<dbReference type="CDD" id="cd07307">
    <property type="entry name" value="BAR"/>
    <property type="match status" value="1"/>
</dbReference>
<dbReference type="OrthoDB" id="1925034at2759"/>
<protein>
    <recommendedName>
        <fullName evidence="4">BAR domain-containing protein</fullName>
    </recommendedName>
</protein>
<name>A0A9Q0QWB5_9MAGN</name>
<dbReference type="InterPro" id="IPR037488">
    <property type="entry name" value="At2g33490-like"/>
</dbReference>
<dbReference type="SUPFAM" id="SSF103657">
    <property type="entry name" value="BAR/IMD domain-like"/>
    <property type="match status" value="1"/>
</dbReference>
<dbReference type="Proteomes" id="UP001141806">
    <property type="component" value="Unassembled WGS sequence"/>
</dbReference>
<proteinExistence type="predicted"/>
<reference evidence="2" key="1">
    <citation type="journal article" date="2023" name="Plant J.">
        <title>The genome of the king protea, Protea cynaroides.</title>
        <authorList>
            <person name="Chang J."/>
            <person name="Duong T.A."/>
            <person name="Schoeman C."/>
            <person name="Ma X."/>
            <person name="Roodt D."/>
            <person name="Barker N."/>
            <person name="Li Z."/>
            <person name="Van de Peer Y."/>
            <person name="Mizrachi E."/>
        </authorList>
    </citation>
    <scope>NUCLEOTIDE SEQUENCE</scope>
    <source>
        <tissue evidence="2">Young leaves</tissue>
    </source>
</reference>
<feature type="compositionally biased region" description="Acidic residues" evidence="1">
    <location>
        <begin position="251"/>
        <end position="266"/>
    </location>
</feature>
<feature type="region of interest" description="Disordered" evidence="1">
    <location>
        <begin position="614"/>
        <end position="638"/>
    </location>
</feature>
<dbReference type="PANTHER" id="PTHR34119:SF1">
    <property type="entry name" value="OS04G0394700 PROTEIN"/>
    <property type="match status" value="1"/>
</dbReference>
<evidence type="ECO:0000313" key="2">
    <source>
        <dbReference type="EMBL" id="KAJ4974130.1"/>
    </source>
</evidence>
<feature type="compositionally biased region" description="Polar residues" evidence="1">
    <location>
        <begin position="278"/>
        <end position="287"/>
    </location>
</feature>
<dbReference type="FunFam" id="1.20.1270.60:FF:000095">
    <property type="entry name" value="Hydroxyproline-rich glycoprotein family protein"/>
    <property type="match status" value="1"/>
</dbReference>
<dbReference type="AlphaFoldDB" id="A0A9Q0QWB5"/>
<sequence>MKSSLKKLKGFALHKNDTKEKRDLQPSAQLDELAQAAQDMQDMRNCYDSLLSAAAATANSAYEFSESLREMGACLLEKTALNDDEDSGRVLLMLGKVQFELQKLVDNYRSHIFQTITTPSESLLNELRTVEEMKRQCDEKRKVYEYMMEAQREKGRSKSAKGESFSPQQLRAAHDEYDEEATLFVFRLKSLKQGQSRSLLTQAARHHAAQLRFFRKGLQSIEAVEPQVNVVAEHQHIDYQFSGLEDDYGVDGEDDDGYDAIDDGEASFDYGQNDHGQDVSTSRNSMELDQGDLSFPQVSTVEVAQENLEKSRGDLHSFSWEPTTSSQSAPIFAEKKFDTAERVKQMRPSSTRKFHTYVLPTPVDAKTSVPAGSSNTIPHTRQTSLGVRTYNLWHSSPLEPKRHEKNSRDDTLSGSSVFKAESVLKESNINSASIRLPPPLVEGFSLPQFDPRTASDTKKVKRQAFSGPLTSRPWPTKPGLSASGPISQTGHAQFVTRMVSNVPIPQPFSSPKVSPSASPPLLSSPRISELHELPRPPISSATKSTRPSGLVGYSAPLFPRSQEQSPTNKTPALTSNSASPLPMPPLTVSRSFSIPSSNPRAMALQETRLLEAPQNPEKVEEFASPPLTPITLTNAQPS</sequence>
<evidence type="ECO:0000313" key="3">
    <source>
        <dbReference type="Proteomes" id="UP001141806"/>
    </source>
</evidence>
<comment type="caution">
    <text evidence="2">The sequence shown here is derived from an EMBL/GenBank/DDBJ whole genome shotgun (WGS) entry which is preliminary data.</text>
</comment>
<dbReference type="EMBL" id="JAMYWD010000004">
    <property type="protein sequence ID" value="KAJ4974130.1"/>
    <property type="molecule type" value="Genomic_DNA"/>
</dbReference>
<feature type="region of interest" description="Disordered" evidence="1">
    <location>
        <begin position="1"/>
        <end position="27"/>
    </location>
</feature>
<dbReference type="PANTHER" id="PTHR34119">
    <property type="entry name" value="HYDROXYPROLINE-RICH GLYCOPROTEIN-LIKE"/>
    <property type="match status" value="1"/>
</dbReference>
<dbReference type="InterPro" id="IPR027267">
    <property type="entry name" value="AH/BAR_dom_sf"/>
</dbReference>
<feature type="compositionally biased region" description="Polar residues" evidence="1">
    <location>
        <begin position="588"/>
        <end position="599"/>
    </location>
</feature>
<feature type="region of interest" description="Disordered" evidence="1">
    <location>
        <begin position="530"/>
        <end position="600"/>
    </location>
</feature>
<feature type="region of interest" description="Disordered" evidence="1">
    <location>
        <begin position="251"/>
        <end position="289"/>
    </location>
</feature>
<feature type="region of interest" description="Disordered" evidence="1">
    <location>
        <begin position="452"/>
        <end position="487"/>
    </location>
</feature>